<dbReference type="GO" id="GO:0006355">
    <property type="term" value="P:regulation of DNA-templated transcription"/>
    <property type="evidence" value="ECO:0007669"/>
    <property type="project" value="InterPro"/>
</dbReference>
<comment type="caution">
    <text evidence="9">The sequence shown here is derived from an EMBL/GenBank/DDBJ whole genome shotgun (WGS) entry which is preliminary data.</text>
</comment>
<dbReference type="GO" id="GO:0043565">
    <property type="term" value="F:sequence-specific DNA binding"/>
    <property type="evidence" value="ECO:0007669"/>
    <property type="project" value="InterPro"/>
</dbReference>
<dbReference type="SUPFAM" id="SSF46689">
    <property type="entry name" value="Homeodomain-like"/>
    <property type="match status" value="1"/>
</dbReference>
<keyword evidence="4" id="KW-0238">DNA-binding</keyword>
<protein>
    <submittedName>
        <fullName evidence="9">Sigma-54-dependent Fis family transcriptional regulator</fullName>
    </submittedName>
</protein>
<dbReference type="InterPro" id="IPR002078">
    <property type="entry name" value="Sigma_54_int"/>
</dbReference>
<dbReference type="InterPro" id="IPR003593">
    <property type="entry name" value="AAA+_ATPase"/>
</dbReference>
<dbReference type="PROSITE" id="PS00676">
    <property type="entry name" value="SIGMA54_INTERACT_2"/>
    <property type="match status" value="1"/>
</dbReference>
<dbReference type="InterPro" id="IPR027417">
    <property type="entry name" value="P-loop_NTPase"/>
</dbReference>
<dbReference type="SMART" id="SM00448">
    <property type="entry name" value="REC"/>
    <property type="match status" value="1"/>
</dbReference>
<dbReference type="InterPro" id="IPR011006">
    <property type="entry name" value="CheY-like_superfamily"/>
</dbReference>
<keyword evidence="6" id="KW-0597">Phosphoprotein</keyword>
<dbReference type="Gene3D" id="3.40.50.2300">
    <property type="match status" value="1"/>
</dbReference>
<keyword evidence="5" id="KW-0804">Transcription</keyword>
<feature type="domain" description="Sigma-54 factor interaction" evidence="7">
    <location>
        <begin position="152"/>
        <end position="380"/>
    </location>
</feature>
<dbReference type="InterPro" id="IPR001789">
    <property type="entry name" value="Sig_transdc_resp-reg_receiver"/>
</dbReference>
<evidence type="ECO:0000256" key="4">
    <source>
        <dbReference type="ARBA" id="ARBA00023125"/>
    </source>
</evidence>
<dbReference type="Gene3D" id="3.40.50.300">
    <property type="entry name" value="P-loop containing nucleotide triphosphate hydrolases"/>
    <property type="match status" value="1"/>
</dbReference>
<dbReference type="SUPFAM" id="SSF52172">
    <property type="entry name" value="CheY-like"/>
    <property type="match status" value="1"/>
</dbReference>
<dbReference type="Pfam" id="PF00158">
    <property type="entry name" value="Sigma54_activat"/>
    <property type="match status" value="1"/>
</dbReference>
<dbReference type="InterPro" id="IPR025944">
    <property type="entry name" value="Sigma_54_int_dom_CS"/>
</dbReference>
<keyword evidence="1" id="KW-0547">Nucleotide-binding</keyword>
<evidence type="ECO:0000256" key="5">
    <source>
        <dbReference type="ARBA" id="ARBA00023163"/>
    </source>
</evidence>
<dbReference type="FunFam" id="3.40.50.300:FF:000006">
    <property type="entry name" value="DNA-binding transcriptional regulator NtrC"/>
    <property type="match status" value="1"/>
</dbReference>
<dbReference type="InterPro" id="IPR002197">
    <property type="entry name" value="HTH_Fis"/>
</dbReference>
<dbReference type="PANTHER" id="PTHR32071:SF13">
    <property type="entry name" value="RESPONSE REGULATOR HSFA"/>
    <property type="match status" value="1"/>
</dbReference>
<dbReference type="EMBL" id="DSOV01000009">
    <property type="protein sequence ID" value="HEN41370.1"/>
    <property type="molecule type" value="Genomic_DNA"/>
</dbReference>
<dbReference type="GO" id="GO:0005524">
    <property type="term" value="F:ATP binding"/>
    <property type="evidence" value="ECO:0007669"/>
    <property type="project" value="UniProtKB-KW"/>
</dbReference>
<dbReference type="InterPro" id="IPR025943">
    <property type="entry name" value="Sigma_54_int_dom_ATP-bd_2"/>
</dbReference>
<dbReference type="Gene3D" id="1.10.10.60">
    <property type="entry name" value="Homeodomain-like"/>
    <property type="match status" value="1"/>
</dbReference>
<evidence type="ECO:0000256" key="2">
    <source>
        <dbReference type="ARBA" id="ARBA00022840"/>
    </source>
</evidence>
<keyword evidence="3" id="KW-0805">Transcription regulation</keyword>
<sequence length="469" mass="51557">MLCDSMPVVLVDDEENILKTSRLVLLGNGIGNTVTLDDSRELMPFLETHGASAVVLDLFMPHVSGLDLLPCIKEKFPSLPVIVMTAVDEIETAVSCMRAGAFDYLVKPVETGRLVSSVSKALEIASLSSELSSLKECLLNDRLDHPEAFTAIVTVSKKMRAIFQYLEVIARTRQPVLITGETGVGKELFARAVHDLSGLKGEYVAVNVAGLDDNMFSDTLFGHKRGAFTGADQSREGLIAKASGGTLFLDEIGDLNEFSQIKLLRLLQEKEYYPVGSDMARKSEARIICATNRDLKKLIEEGKFRNDLYYRLCAHQVQIPPLRERLEDLPLLLDHLIDEAARVVGKRKPTYPPELITLLSVHHFPGNVRELQALVFDAVVRHTSGVLSMESFRRAIGGETVVPAPLPPAGTDGDPLAAIFGKFPTIREVEDYLIINALKRANSNQGIAATMLGITRQTLNKRLQVKNGK</sequence>
<dbReference type="InterPro" id="IPR025662">
    <property type="entry name" value="Sigma_54_int_dom_ATP-bd_1"/>
</dbReference>
<evidence type="ECO:0000256" key="3">
    <source>
        <dbReference type="ARBA" id="ARBA00023015"/>
    </source>
</evidence>
<organism evidence="9">
    <name type="scientific">Geobacter metallireducens</name>
    <dbReference type="NCBI Taxonomy" id="28232"/>
    <lineage>
        <taxon>Bacteria</taxon>
        <taxon>Pseudomonadati</taxon>
        <taxon>Thermodesulfobacteriota</taxon>
        <taxon>Desulfuromonadia</taxon>
        <taxon>Geobacterales</taxon>
        <taxon>Geobacteraceae</taxon>
        <taxon>Geobacter</taxon>
    </lineage>
</organism>
<dbReference type="Pfam" id="PF25601">
    <property type="entry name" value="AAA_lid_14"/>
    <property type="match status" value="1"/>
</dbReference>
<feature type="domain" description="Response regulatory" evidence="8">
    <location>
        <begin position="7"/>
        <end position="122"/>
    </location>
</feature>
<dbReference type="SMART" id="SM00382">
    <property type="entry name" value="AAA"/>
    <property type="match status" value="1"/>
</dbReference>
<dbReference type="PROSITE" id="PS00688">
    <property type="entry name" value="SIGMA54_INTERACT_3"/>
    <property type="match status" value="1"/>
</dbReference>
<evidence type="ECO:0000256" key="1">
    <source>
        <dbReference type="ARBA" id="ARBA00022741"/>
    </source>
</evidence>
<evidence type="ECO:0000259" key="8">
    <source>
        <dbReference type="PROSITE" id="PS50110"/>
    </source>
</evidence>
<dbReference type="SUPFAM" id="SSF52540">
    <property type="entry name" value="P-loop containing nucleoside triphosphate hydrolases"/>
    <property type="match status" value="1"/>
</dbReference>
<dbReference type="PRINTS" id="PR01590">
    <property type="entry name" value="HTHFIS"/>
</dbReference>
<name>A0A831UBC3_GEOME</name>
<dbReference type="GO" id="GO:0000160">
    <property type="term" value="P:phosphorelay signal transduction system"/>
    <property type="evidence" value="ECO:0007669"/>
    <property type="project" value="InterPro"/>
</dbReference>
<evidence type="ECO:0000313" key="9">
    <source>
        <dbReference type="EMBL" id="HEN41370.1"/>
    </source>
</evidence>
<accession>A0A831UBC3</accession>
<dbReference type="InterPro" id="IPR009057">
    <property type="entry name" value="Homeodomain-like_sf"/>
</dbReference>
<proteinExistence type="predicted"/>
<dbReference type="AlphaFoldDB" id="A0A831UBC3"/>
<evidence type="ECO:0000256" key="6">
    <source>
        <dbReference type="PROSITE-ProRule" id="PRU00169"/>
    </source>
</evidence>
<reference evidence="9" key="1">
    <citation type="journal article" date="2020" name="mSystems">
        <title>Genome- and Community-Level Interaction Insights into Carbon Utilization and Element Cycling Functions of Hydrothermarchaeota in Hydrothermal Sediment.</title>
        <authorList>
            <person name="Zhou Z."/>
            <person name="Liu Y."/>
            <person name="Xu W."/>
            <person name="Pan J."/>
            <person name="Luo Z.H."/>
            <person name="Li M."/>
        </authorList>
    </citation>
    <scope>NUCLEOTIDE SEQUENCE [LARGE SCALE GENOMIC DNA]</scope>
    <source>
        <strain evidence="9">SpSt-349</strain>
    </source>
</reference>
<dbReference type="PANTHER" id="PTHR32071">
    <property type="entry name" value="TRANSCRIPTIONAL REGULATORY PROTEIN"/>
    <property type="match status" value="1"/>
</dbReference>
<dbReference type="PROSITE" id="PS50110">
    <property type="entry name" value="RESPONSE_REGULATORY"/>
    <property type="match status" value="1"/>
</dbReference>
<dbReference type="InterPro" id="IPR058031">
    <property type="entry name" value="AAA_lid_NorR"/>
</dbReference>
<dbReference type="PROSITE" id="PS00675">
    <property type="entry name" value="SIGMA54_INTERACT_1"/>
    <property type="match status" value="1"/>
</dbReference>
<gene>
    <name evidence="9" type="ORF">ENQ87_03180</name>
</gene>
<dbReference type="PROSITE" id="PS50045">
    <property type="entry name" value="SIGMA54_INTERACT_4"/>
    <property type="match status" value="1"/>
</dbReference>
<dbReference type="Pfam" id="PF02954">
    <property type="entry name" value="HTH_8"/>
    <property type="match status" value="1"/>
</dbReference>
<evidence type="ECO:0000259" key="7">
    <source>
        <dbReference type="PROSITE" id="PS50045"/>
    </source>
</evidence>
<dbReference type="Pfam" id="PF00072">
    <property type="entry name" value="Response_reg"/>
    <property type="match status" value="1"/>
</dbReference>
<feature type="modified residue" description="4-aspartylphosphate" evidence="6">
    <location>
        <position position="57"/>
    </location>
</feature>
<dbReference type="Gene3D" id="1.10.8.60">
    <property type="match status" value="1"/>
</dbReference>
<dbReference type="CDD" id="cd00009">
    <property type="entry name" value="AAA"/>
    <property type="match status" value="1"/>
</dbReference>
<keyword evidence="2" id="KW-0067">ATP-binding</keyword>